<evidence type="ECO:0000313" key="3">
    <source>
        <dbReference type="Proteomes" id="UP001335648"/>
    </source>
</evidence>
<feature type="compositionally biased region" description="Polar residues" evidence="1">
    <location>
        <begin position="65"/>
        <end position="78"/>
    </location>
</feature>
<evidence type="ECO:0000256" key="1">
    <source>
        <dbReference type="SAM" id="MobiDB-lite"/>
    </source>
</evidence>
<gene>
    <name evidence="2" type="ORF">CesoFtcFv8_027457</name>
</gene>
<protein>
    <submittedName>
        <fullName evidence="2">Uncharacterized protein</fullName>
    </submittedName>
</protein>
<name>A0AAN7YBV6_9TELE</name>
<dbReference type="Proteomes" id="UP001335648">
    <property type="component" value="Unassembled WGS sequence"/>
</dbReference>
<proteinExistence type="predicted"/>
<dbReference type="EMBL" id="JAULUE010002069">
    <property type="protein sequence ID" value="KAK5874914.1"/>
    <property type="molecule type" value="Genomic_DNA"/>
</dbReference>
<sequence length="93" mass="10357">MKDLKYLKSASWVLSTWNWSEGLTSTTEALELKAMLRNLQRPETRLSRSPTVTVQKPSPPEAISTRAQLSFNPQNTTPAGLLTSEGEQEHAES</sequence>
<dbReference type="AlphaFoldDB" id="A0AAN7YBV6"/>
<feature type="compositionally biased region" description="Polar residues" evidence="1">
    <location>
        <begin position="47"/>
        <end position="56"/>
    </location>
</feature>
<keyword evidence="3" id="KW-1185">Reference proteome</keyword>
<organism evidence="2 3">
    <name type="scientific">Champsocephalus esox</name>
    <name type="common">pike icefish</name>
    <dbReference type="NCBI Taxonomy" id="159716"/>
    <lineage>
        <taxon>Eukaryota</taxon>
        <taxon>Metazoa</taxon>
        <taxon>Chordata</taxon>
        <taxon>Craniata</taxon>
        <taxon>Vertebrata</taxon>
        <taxon>Euteleostomi</taxon>
        <taxon>Actinopterygii</taxon>
        <taxon>Neopterygii</taxon>
        <taxon>Teleostei</taxon>
        <taxon>Neoteleostei</taxon>
        <taxon>Acanthomorphata</taxon>
        <taxon>Eupercaria</taxon>
        <taxon>Perciformes</taxon>
        <taxon>Notothenioidei</taxon>
        <taxon>Channichthyidae</taxon>
        <taxon>Champsocephalus</taxon>
    </lineage>
</organism>
<reference evidence="2 3" key="1">
    <citation type="journal article" date="2023" name="Mol. Biol. Evol.">
        <title>Genomics of Secondarily Temperate Adaptation in the Only Non-Antarctic Icefish.</title>
        <authorList>
            <person name="Rivera-Colon A.G."/>
            <person name="Rayamajhi N."/>
            <person name="Minhas B.F."/>
            <person name="Madrigal G."/>
            <person name="Bilyk K.T."/>
            <person name="Yoon V."/>
            <person name="Hune M."/>
            <person name="Gregory S."/>
            <person name="Cheng C.H.C."/>
            <person name="Catchen J.M."/>
        </authorList>
    </citation>
    <scope>NUCLEOTIDE SEQUENCE [LARGE SCALE GENOMIC DNA]</scope>
    <source>
        <strain evidence="2">JC2023a</strain>
    </source>
</reference>
<accession>A0AAN7YBV6</accession>
<feature type="region of interest" description="Disordered" evidence="1">
    <location>
        <begin position="41"/>
        <end position="93"/>
    </location>
</feature>
<evidence type="ECO:0000313" key="2">
    <source>
        <dbReference type="EMBL" id="KAK5874914.1"/>
    </source>
</evidence>
<comment type="caution">
    <text evidence="2">The sequence shown here is derived from an EMBL/GenBank/DDBJ whole genome shotgun (WGS) entry which is preliminary data.</text>
</comment>